<evidence type="ECO:0000313" key="6">
    <source>
        <dbReference type="Proteomes" id="UP000622638"/>
    </source>
</evidence>
<dbReference type="InterPro" id="IPR007052">
    <property type="entry name" value="CS_dom"/>
</dbReference>
<name>A0ABQ1LJU1_9BURK</name>
<evidence type="ECO:0000256" key="2">
    <source>
        <dbReference type="RuleBase" id="RU003616"/>
    </source>
</evidence>
<accession>A0ABQ1LJU1</accession>
<dbReference type="Gene3D" id="2.60.40.790">
    <property type="match status" value="1"/>
</dbReference>
<dbReference type="InterPro" id="IPR031107">
    <property type="entry name" value="Small_HSP"/>
</dbReference>
<organism evidence="5 6">
    <name type="scientific">Pseudoduganella buxea</name>
    <dbReference type="NCBI Taxonomy" id="1949069"/>
    <lineage>
        <taxon>Bacteria</taxon>
        <taxon>Pseudomonadati</taxon>
        <taxon>Pseudomonadota</taxon>
        <taxon>Betaproteobacteria</taxon>
        <taxon>Burkholderiales</taxon>
        <taxon>Oxalobacteraceae</taxon>
        <taxon>Telluria group</taxon>
        <taxon>Pseudoduganella</taxon>
    </lineage>
</organism>
<evidence type="ECO:0000259" key="4">
    <source>
        <dbReference type="PROSITE" id="PS51203"/>
    </source>
</evidence>
<protein>
    <submittedName>
        <fullName evidence="5">Heat-shock protein 20</fullName>
    </submittedName>
</protein>
<dbReference type="Proteomes" id="UP000622638">
    <property type="component" value="Unassembled WGS sequence"/>
</dbReference>
<evidence type="ECO:0000259" key="3">
    <source>
        <dbReference type="PROSITE" id="PS01031"/>
    </source>
</evidence>
<dbReference type="InterPro" id="IPR002068">
    <property type="entry name" value="A-crystallin/Hsp20_dom"/>
</dbReference>
<evidence type="ECO:0000256" key="1">
    <source>
        <dbReference type="PROSITE-ProRule" id="PRU00285"/>
    </source>
</evidence>
<dbReference type="PROSITE" id="PS51203">
    <property type="entry name" value="CS"/>
    <property type="match status" value="1"/>
</dbReference>
<dbReference type="EMBL" id="BMKG01000044">
    <property type="protein sequence ID" value="GGC24834.1"/>
    <property type="molecule type" value="Genomic_DNA"/>
</dbReference>
<dbReference type="PROSITE" id="PS01031">
    <property type="entry name" value="SHSP"/>
    <property type="match status" value="1"/>
</dbReference>
<keyword evidence="6" id="KW-1185">Reference proteome</keyword>
<evidence type="ECO:0000313" key="5">
    <source>
        <dbReference type="EMBL" id="GGC24834.1"/>
    </source>
</evidence>
<reference evidence="6" key="1">
    <citation type="journal article" date="2019" name="Int. J. Syst. Evol. Microbiol.">
        <title>The Global Catalogue of Microorganisms (GCM) 10K type strain sequencing project: providing services to taxonomists for standard genome sequencing and annotation.</title>
        <authorList>
            <consortium name="The Broad Institute Genomics Platform"/>
            <consortium name="The Broad Institute Genome Sequencing Center for Infectious Disease"/>
            <person name="Wu L."/>
            <person name="Ma J."/>
        </authorList>
    </citation>
    <scope>NUCLEOTIDE SEQUENCE [LARGE SCALE GENOMIC DNA]</scope>
    <source>
        <strain evidence="6">CGMCC 1.15931</strain>
    </source>
</reference>
<proteinExistence type="inferred from homology"/>
<sequence>MSIKAGMALSPGRAAPRPPTAAGLCIQIGNQEEIMANFLTRFDPFTDLATFAPLREMDDVWRDMRRRYQLFDDVESAGIRLDVAENDREYTVSADIPGVNKEDIKVDVQGNRVSIAAEVRRQSEVKGDGQDRDKVVRSERYVGRQYRSFTLEHAIDDTAAVARYENGVLQLTLPKKANEGARKLQIN</sequence>
<dbReference type="PANTHER" id="PTHR11527">
    <property type="entry name" value="HEAT-SHOCK PROTEIN 20 FAMILY MEMBER"/>
    <property type="match status" value="1"/>
</dbReference>
<gene>
    <name evidence="5" type="ORF">GCM10011572_52790</name>
</gene>
<feature type="domain" description="CS" evidence="4">
    <location>
        <begin position="76"/>
        <end position="187"/>
    </location>
</feature>
<dbReference type="InterPro" id="IPR008978">
    <property type="entry name" value="HSP20-like_chaperone"/>
</dbReference>
<comment type="similarity">
    <text evidence="1 2">Belongs to the small heat shock protein (HSP20) family.</text>
</comment>
<dbReference type="Pfam" id="PF00011">
    <property type="entry name" value="HSP20"/>
    <property type="match status" value="1"/>
</dbReference>
<comment type="caution">
    <text evidence="5">The sequence shown here is derived from an EMBL/GenBank/DDBJ whole genome shotgun (WGS) entry which is preliminary data.</text>
</comment>
<feature type="domain" description="SHSP" evidence="3">
    <location>
        <begin position="72"/>
        <end position="187"/>
    </location>
</feature>
<dbReference type="SUPFAM" id="SSF49764">
    <property type="entry name" value="HSP20-like chaperones"/>
    <property type="match status" value="1"/>
</dbReference>